<name>A0A6J8EJJ5_MYTCO</name>
<evidence type="ECO:0000313" key="1">
    <source>
        <dbReference type="EMBL" id="CAC5420794.1"/>
    </source>
</evidence>
<dbReference type="GO" id="GO:0005829">
    <property type="term" value="C:cytosol"/>
    <property type="evidence" value="ECO:0007669"/>
    <property type="project" value="TreeGrafter"/>
</dbReference>
<keyword evidence="2" id="KW-1185">Reference proteome</keyword>
<protein>
    <submittedName>
        <fullName evidence="1">Uncharacterized protein</fullName>
    </submittedName>
</protein>
<dbReference type="AlphaFoldDB" id="A0A6J8EJJ5"/>
<sequence>MNSLTYVTDPSMWEKFYKNMVNRNFNPYKYKNSKRINQTGRGLHGRYRGSYMIPVNVNAVEETEPMQGPTTMVSPVAAAEERAFSQMKTETAKPHVKIQKHIKRSRKHKICVEYQKEKEVIMSFLSGDNKDIGQPQELSIFASPPNQVAVEKVTYTEERPISNLIKDSTPIEIVVSGAGNDYIDLRKSRLYVKMQILKSDGTKLVDNEKTGIINLPLQSMFSHIDIYMNNKLISINSNNYPWKAYFKTILSSGNDEQNSQLQSQLFMKDDDPMDSVSLNSGIVNRIQFTQDSRVFELEGNLLEDALQLDKYLISGVDIYMKLFRSNVPFLLMSEEISPSYKVKILDVFYRTARVKLDPGVIMNHRNEIQKSPAQYMITRSHVIQNVILKGSTDFFWDAMFPKALPSKVVIGLVSQKAANGDYTANPFNFQHFNMTNVTMKVNGVEVYGSPLSLDFGVNRNYAAAYVRLFEISDKWLKDMGLNISLADFGKGYTFIVFSLDLCDFQEDYLNLVKHGNARLEIRFGSATSEIINCLCYYQSQAILTCDETRDIKIVEP</sequence>
<organism evidence="1 2">
    <name type="scientific">Mytilus coruscus</name>
    <name type="common">Sea mussel</name>
    <dbReference type="NCBI Taxonomy" id="42192"/>
    <lineage>
        <taxon>Eukaryota</taxon>
        <taxon>Metazoa</taxon>
        <taxon>Spiralia</taxon>
        <taxon>Lophotrochozoa</taxon>
        <taxon>Mollusca</taxon>
        <taxon>Bivalvia</taxon>
        <taxon>Autobranchia</taxon>
        <taxon>Pteriomorphia</taxon>
        <taxon>Mytilida</taxon>
        <taxon>Mytiloidea</taxon>
        <taxon>Mytilidae</taxon>
        <taxon>Mytilinae</taxon>
        <taxon>Mytilus</taxon>
    </lineage>
</organism>
<proteinExistence type="predicted"/>
<dbReference type="PANTHER" id="PTHR23409:SF21">
    <property type="entry name" value="CAPSID PROTEIN"/>
    <property type="match status" value="1"/>
</dbReference>
<dbReference type="GO" id="GO:0004748">
    <property type="term" value="F:ribonucleoside-diphosphate reductase activity, thioredoxin disulfide as acceptor"/>
    <property type="evidence" value="ECO:0007669"/>
    <property type="project" value="TreeGrafter"/>
</dbReference>
<dbReference type="EMBL" id="CACVKT020009169">
    <property type="protein sequence ID" value="CAC5420794.1"/>
    <property type="molecule type" value="Genomic_DNA"/>
</dbReference>
<dbReference type="OrthoDB" id="6059610at2759"/>
<evidence type="ECO:0000313" key="2">
    <source>
        <dbReference type="Proteomes" id="UP000507470"/>
    </source>
</evidence>
<accession>A0A6J8EJJ5</accession>
<dbReference type="InterPro" id="IPR000358">
    <property type="entry name" value="RNR_small_fam"/>
</dbReference>
<dbReference type="PANTHER" id="PTHR23409">
    <property type="entry name" value="RIBONUCLEOSIDE-DIPHOSPHATE REDUCTASE SMALL CHAIN"/>
    <property type="match status" value="1"/>
</dbReference>
<dbReference type="GO" id="GO:0009263">
    <property type="term" value="P:deoxyribonucleotide biosynthetic process"/>
    <property type="evidence" value="ECO:0007669"/>
    <property type="project" value="InterPro"/>
</dbReference>
<dbReference type="Proteomes" id="UP000507470">
    <property type="component" value="Unassembled WGS sequence"/>
</dbReference>
<gene>
    <name evidence="1" type="ORF">MCOR_52983</name>
</gene>
<reference evidence="1 2" key="1">
    <citation type="submission" date="2020-06" db="EMBL/GenBank/DDBJ databases">
        <authorList>
            <person name="Li R."/>
            <person name="Bekaert M."/>
        </authorList>
    </citation>
    <scope>NUCLEOTIDE SEQUENCE [LARGE SCALE GENOMIC DNA]</scope>
    <source>
        <strain evidence="2">wild</strain>
    </source>
</reference>